<keyword evidence="10" id="KW-0239">DNA-directed DNA polymerase</keyword>
<dbReference type="Gene3D" id="1.10.150.20">
    <property type="entry name" value="5' to 3' exonuclease, C-terminal subdomain"/>
    <property type="match status" value="2"/>
</dbReference>
<dbReference type="GO" id="GO:0003887">
    <property type="term" value="F:DNA-directed DNA polymerase activity"/>
    <property type="evidence" value="ECO:0007669"/>
    <property type="project" value="UniProtKB-KW"/>
</dbReference>
<dbReference type="InterPro" id="IPR002421">
    <property type="entry name" value="5-3_exonuclease"/>
</dbReference>
<dbReference type="PROSITE" id="PS00447">
    <property type="entry name" value="DNA_POLYMERASE_A"/>
    <property type="match status" value="1"/>
</dbReference>
<keyword evidence="6" id="KW-0540">Nuclease</keyword>
<dbReference type="EMBL" id="UOEP01000202">
    <property type="protein sequence ID" value="VAW23821.1"/>
    <property type="molecule type" value="Genomic_DNA"/>
</dbReference>
<accession>A0A3B0TYF7</accession>
<dbReference type="CDD" id="cd06139">
    <property type="entry name" value="DNA_polA_I_Ecoli_like_exo"/>
    <property type="match status" value="1"/>
</dbReference>
<organism evidence="18">
    <name type="scientific">hydrothermal vent metagenome</name>
    <dbReference type="NCBI Taxonomy" id="652676"/>
    <lineage>
        <taxon>unclassified sequences</taxon>
        <taxon>metagenomes</taxon>
        <taxon>ecological metagenomes</taxon>
    </lineage>
</organism>
<dbReference type="InterPro" id="IPR012337">
    <property type="entry name" value="RNaseH-like_sf"/>
</dbReference>
<sequence>MPENTTKKLFLLDAYALIYRSYFAFIRNPRFNSKGLNTSAMLGFTNTLVQLLEKEQPEFIGVVFDVNKPTFRHKMYKEYKANREEMPEDLRRSIPYIRKIIEAFHIPIIEKEGFEADDVIGTLAKKAEKEGFQTYMMTPDKDYAQLVSDNIFMYKPAKSGNDPEVWGLDEVKGNFGIKDPGQVIDILGLMGDSSDNIPGCPGIGPKNAQKLIGQYGSIDNLYAHLNEIKGKQKENLKAFEEQVRLSRKLVEIIQDVPYEFNPESLKIEGPDHSALEELFTELEFTALSQRFLGKKKNAALPPQQGTLFGMAEQAADPVGPVESKQFDTIDTVAHRYYFVEDEMQRASLRAELSVQEEFCFDTETTGLDTHTAELVCLSFSYTKNEAYCVILPRDRKESEKIVNEFSAVFADERIVKVGQNIKYDILMLSNYGIRVKGKLFDTMLAHYLIQPELKHNLDFLCEKYLNYKKIPTEGLIGKKGRNQQSMLQVAPEKLMDYACEDADLTYRLKKVLDPELDKYEVRKLFEEMEMPLVPVLAQMEETGVSVNVGELKEYAKKLRNQIIGLEQEIIKMAGEEFNVSSPKQLGVILFDKLKIDSNAKRTRTKQYSTSEEVLSRLKSKHPIVEKVLEFRGLKKLLNTYVETLPDLINKKTGKIHTSYNQAVTATGRLSSNNPNLQNIPIREAAGREIRKAFIPSSNEYTFLSADYSQIELRIIAALSNDSQMIKAFEQGQDIHAITAAKIYGVAVEEVGPDMRRKAKTANFGIIYGISAFGLSQRLNIPREEAKQLIDGYFESFPKVKEYMNKSIEKAREAGYVKTIMGRKRYLSDINSANAVVRGVAERNAINAPIQGSAADIIKMAMIKIYREFIKRGFKSRMIIQVHDELDFDVYKPELEQVKEIVKKGMENAIDIGLPLTVEMNSADNWLDAH</sequence>
<protein>
    <recommendedName>
        <fullName evidence="2">DNA-directed DNA polymerase</fullName>
        <ecNumber evidence="2">2.7.7.7</ecNumber>
    </recommendedName>
</protein>
<dbReference type="FunFam" id="1.20.1060.10:FF:000001">
    <property type="entry name" value="DNA polymerase I"/>
    <property type="match status" value="1"/>
</dbReference>
<dbReference type="PANTHER" id="PTHR10133">
    <property type="entry name" value="DNA POLYMERASE I"/>
    <property type="match status" value="1"/>
</dbReference>
<evidence type="ECO:0000256" key="10">
    <source>
        <dbReference type="ARBA" id="ARBA00022932"/>
    </source>
</evidence>
<dbReference type="GO" id="GO:0008408">
    <property type="term" value="F:3'-5' exonuclease activity"/>
    <property type="evidence" value="ECO:0007669"/>
    <property type="project" value="InterPro"/>
</dbReference>
<dbReference type="PRINTS" id="PR00868">
    <property type="entry name" value="DNAPOLI"/>
</dbReference>
<dbReference type="SUPFAM" id="SSF88723">
    <property type="entry name" value="PIN domain-like"/>
    <property type="match status" value="1"/>
</dbReference>
<dbReference type="CDD" id="cd08637">
    <property type="entry name" value="DNA_pol_A_pol_I_C"/>
    <property type="match status" value="1"/>
</dbReference>
<dbReference type="InterPro" id="IPR020046">
    <property type="entry name" value="5-3_exonucl_a-hlix_arch_N"/>
</dbReference>
<evidence type="ECO:0000256" key="8">
    <source>
        <dbReference type="ARBA" id="ARBA00022801"/>
    </source>
</evidence>
<dbReference type="InterPro" id="IPR001098">
    <property type="entry name" value="DNA-dir_DNA_pol_A_palm_dom"/>
</dbReference>
<dbReference type="Gene3D" id="1.20.1060.10">
    <property type="entry name" value="Taq DNA Polymerase, Chain T, domain 4"/>
    <property type="match status" value="1"/>
</dbReference>
<dbReference type="SMART" id="SM00475">
    <property type="entry name" value="53EXOc"/>
    <property type="match status" value="1"/>
</dbReference>
<proteinExistence type="inferred from homology"/>
<keyword evidence="8" id="KW-0378">Hydrolase</keyword>
<dbReference type="SUPFAM" id="SSF56672">
    <property type="entry name" value="DNA/RNA polymerases"/>
    <property type="match status" value="1"/>
</dbReference>
<dbReference type="FunFam" id="1.10.150.20:FF:000002">
    <property type="entry name" value="DNA polymerase I"/>
    <property type="match status" value="1"/>
</dbReference>
<dbReference type="FunFam" id="1.10.150.20:FF:000003">
    <property type="entry name" value="DNA polymerase I"/>
    <property type="match status" value="1"/>
</dbReference>
<dbReference type="Pfam" id="PF01367">
    <property type="entry name" value="5_3_exonuc"/>
    <property type="match status" value="1"/>
</dbReference>
<feature type="domain" description="5'-3' exonuclease" evidence="16">
    <location>
        <begin position="7"/>
        <end position="268"/>
    </location>
</feature>
<dbReference type="InterPro" id="IPR029060">
    <property type="entry name" value="PIN-like_dom_sf"/>
</dbReference>
<keyword evidence="11" id="KW-0238">DNA-binding</keyword>
<feature type="domain" description="DNA-directed DNA polymerase family A palm" evidence="17">
    <location>
        <begin position="686"/>
        <end position="893"/>
    </location>
</feature>
<dbReference type="CDD" id="cd09859">
    <property type="entry name" value="PIN_53EXO"/>
    <property type="match status" value="1"/>
</dbReference>
<dbReference type="GO" id="GO:0003677">
    <property type="term" value="F:DNA binding"/>
    <property type="evidence" value="ECO:0007669"/>
    <property type="project" value="UniProtKB-KW"/>
</dbReference>
<reference evidence="18" key="1">
    <citation type="submission" date="2018-06" db="EMBL/GenBank/DDBJ databases">
        <authorList>
            <person name="Zhirakovskaya E."/>
        </authorList>
    </citation>
    <scope>NUCLEOTIDE SEQUENCE</scope>
</reference>
<evidence type="ECO:0000313" key="18">
    <source>
        <dbReference type="EMBL" id="VAW23821.1"/>
    </source>
</evidence>
<keyword evidence="12" id="KW-0234">DNA repair</keyword>
<evidence type="ECO:0000256" key="2">
    <source>
        <dbReference type="ARBA" id="ARBA00012417"/>
    </source>
</evidence>
<evidence type="ECO:0000256" key="12">
    <source>
        <dbReference type="ARBA" id="ARBA00023204"/>
    </source>
</evidence>
<dbReference type="InterPro" id="IPR019760">
    <property type="entry name" value="DNA-dir_DNA_pol_A_CS"/>
</dbReference>
<evidence type="ECO:0000256" key="3">
    <source>
        <dbReference type="ARBA" id="ARBA00022679"/>
    </source>
</evidence>
<dbReference type="AlphaFoldDB" id="A0A3B0TYF7"/>
<dbReference type="InterPro" id="IPR020045">
    <property type="entry name" value="DNA_polI_H3TH"/>
</dbReference>
<dbReference type="FunFam" id="3.40.50.1010:FF:000001">
    <property type="entry name" value="DNA polymerase I"/>
    <property type="match status" value="1"/>
</dbReference>
<dbReference type="SMART" id="SM00279">
    <property type="entry name" value="HhH2"/>
    <property type="match status" value="1"/>
</dbReference>
<dbReference type="InterPro" id="IPR002298">
    <property type="entry name" value="DNA_polymerase_A"/>
</dbReference>
<evidence type="ECO:0000256" key="11">
    <source>
        <dbReference type="ARBA" id="ARBA00023125"/>
    </source>
</evidence>
<dbReference type="PANTHER" id="PTHR10133:SF27">
    <property type="entry name" value="DNA POLYMERASE NU"/>
    <property type="match status" value="1"/>
</dbReference>
<dbReference type="InterPro" id="IPR002562">
    <property type="entry name" value="3'-5'_exonuclease_dom"/>
</dbReference>
<dbReference type="Pfam" id="PF02739">
    <property type="entry name" value="5_3_exonuc_N"/>
    <property type="match status" value="1"/>
</dbReference>
<gene>
    <name evidence="18" type="ORF">MNBD_BACTEROID01-2385</name>
</gene>
<dbReference type="GO" id="GO:0008409">
    <property type="term" value="F:5'-3' exonuclease activity"/>
    <property type="evidence" value="ECO:0007669"/>
    <property type="project" value="InterPro"/>
</dbReference>
<dbReference type="Gene3D" id="3.30.70.370">
    <property type="match status" value="1"/>
</dbReference>
<dbReference type="InterPro" id="IPR036397">
    <property type="entry name" value="RNaseH_sf"/>
</dbReference>
<evidence type="ECO:0000259" key="15">
    <source>
        <dbReference type="SMART" id="SM00474"/>
    </source>
</evidence>
<dbReference type="SUPFAM" id="SSF53098">
    <property type="entry name" value="Ribonuclease H-like"/>
    <property type="match status" value="1"/>
</dbReference>
<dbReference type="SUPFAM" id="SSF47807">
    <property type="entry name" value="5' to 3' exonuclease, C-terminal subdomain"/>
    <property type="match status" value="1"/>
</dbReference>
<dbReference type="InterPro" id="IPR043502">
    <property type="entry name" value="DNA/RNA_pol_sf"/>
</dbReference>
<evidence type="ECO:0000256" key="7">
    <source>
        <dbReference type="ARBA" id="ARBA00022763"/>
    </source>
</evidence>
<dbReference type="Pfam" id="PF00476">
    <property type="entry name" value="DNA_pol_A"/>
    <property type="match status" value="1"/>
</dbReference>
<keyword evidence="7" id="KW-0227">DNA damage</keyword>
<dbReference type="GO" id="GO:0006261">
    <property type="term" value="P:DNA-templated DNA replication"/>
    <property type="evidence" value="ECO:0007669"/>
    <property type="project" value="InterPro"/>
</dbReference>
<feature type="domain" description="3'-5' exonuclease" evidence="15">
    <location>
        <begin position="336"/>
        <end position="517"/>
    </location>
</feature>
<dbReference type="Gene3D" id="3.40.50.1010">
    <property type="entry name" value="5'-nuclease"/>
    <property type="match status" value="1"/>
</dbReference>
<evidence type="ECO:0000256" key="14">
    <source>
        <dbReference type="SAM" id="Coils"/>
    </source>
</evidence>
<dbReference type="CDD" id="cd09898">
    <property type="entry name" value="H3TH_53EXO"/>
    <property type="match status" value="1"/>
</dbReference>
<evidence type="ECO:0000256" key="13">
    <source>
        <dbReference type="ARBA" id="ARBA00049244"/>
    </source>
</evidence>
<evidence type="ECO:0000259" key="16">
    <source>
        <dbReference type="SMART" id="SM00475"/>
    </source>
</evidence>
<dbReference type="InterPro" id="IPR018320">
    <property type="entry name" value="DNA_polymerase_1"/>
</dbReference>
<dbReference type="EC" id="2.7.7.7" evidence="2"/>
<evidence type="ECO:0000256" key="4">
    <source>
        <dbReference type="ARBA" id="ARBA00022695"/>
    </source>
</evidence>
<dbReference type="SMART" id="SM00474">
    <property type="entry name" value="35EXOc"/>
    <property type="match status" value="1"/>
</dbReference>
<keyword evidence="3 18" id="KW-0808">Transferase</keyword>
<evidence type="ECO:0000256" key="5">
    <source>
        <dbReference type="ARBA" id="ARBA00022705"/>
    </source>
</evidence>
<evidence type="ECO:0000259" key="17">
    <source>
        <dbReference type="SMART" id="SM00482"/>
    </source>
</evidence>
<feature type="coiled-coil region" evidence="14">
    <location>
        <begin position="548"/>
        <end position="575"/>
    </location>
</feature>
<dbReference type="NCBIfam" id="NF004397">
    <property type="entry name" value="PRK05755.1"/>
    <property type="match status" value="1"/>
</dbReference>
<dbReference type="SMART" id="SM00482">
    <property type="entry name" value="POLAc"/>
    <property type="match status" value="1"/>
</dbReference>
<comment type="catalytic activity">
    <reaction evidence="13">
        <text>DNA(n) + a 2'-deoxyribonucleoside 5'-triphosphate = DNA(n+1) + diphosphate</text>
        <dbReference type="Rhea" id="RHEA:22508"/>
        <dbReference type="Rhea" id="RHEA-COMP:17339"/>
        <dbReference type="Rhea" id="RHEA-COMP:17340"/>
        <dbReference type="ChEBI" id="CHEBI:33019"/>
        <dbReference type="ChEBI" id="CHEBI:61560"/>
        <dbReference type="ChEBI" id="CHEBI:173112"/>
        <dbReference type="EC" id="2.7.7.7"/>
    </reaction>
</comment>
<evidence type="ECO:0000256" key="6">
    <source>
        <dbReference type="ARBA" id="ARBA00022722"/>
    </source>
</evidence>
<dbReference type="Gene3D" id="3.30.420.10">
    <property type="entry name" value="Ribonuclease H-like superfamily/Ribonuclease H"/>
    <property type="match status" value="1"/>
</dbReference>
<name>A0A3B0TYF7_9ZZZZ</name>
<dbReference type="InterPro" id="IPR036279">
    <property type="entry name" value="5-3_exonuclease_C_sf"/>
</dbReference>
<dbReference type="InterPro" id="IPR008918">
    <property type="entry name" value="HhH2"/>
</dbReference>
<evidence type="ECO:0000256" key="9">
    <source>
        <dbReference type="ARBA" id="ARBA00022839"/>
    </source>
</evidence>
<dbReference type="NCBIfam" id="TIGR00593">
    <property type="entry name" value="pola"/>
    <property type="match status" value="1"/>
</dbReference>
<keyword evidence="5" id="KW-0235">DNA replication</keyword>
<keyword evidence="4 18" id="KW-0548">Nucleotidyltransferase</keyword>
<evidence type="ECO:0000256" key="1">
    <source>
        <dbReference type="ARBA" id="ARBA00007705"/>
    </source>
</evidence>
<comment type="similarity">
    <text evidence="1">Belongs to the DNA polymerase type-A family.</text>
</comment>
<keyword evidence="14" id="KW-0175">Coiled coil</keyword>
<dbReference type="Pfam" id="PF01612">
    <property type="entry name" value="DNA_pol_A_exo1"/>
    <property type="match status" value="1"/>
</dbReference>
<dbReference type="GO" id="GO:0006302">
    <property type="term" value="P:double-strand break repair"/>
    <property type="evidence" value="ECO:0007669"/>
    <property type="project" value="TreeGrafter"/>
</dbReference>
<keyword evidence="9" id="KW-0269">Exonuclease</keyword>